<keyword evidence="2 5" id="KW-0812">Transmembrane</keyword>
<comment type="subcellular location">
    <subcellularLocation>
        <location evidence="1">Cell membrane</location>
        <topology evidence="1">Multi-pass membrane protein</topology>
    </subcellularLocation>
</comment>
<dbReference type="PANTHER" id="PTHR23518:SF2">
    <property type="entry name" value="MAJOR FACILITATOR SUPERFAMILY TRANSPORTER"/>
    <property type="match status" value="1"/>
</dbReference>
<evidence type="ECO:0000256" key="1">
    <source>
        <dbReference type="ARBA" id="ARBA00004651"/>
    </source>
</evidence>
<dbReference type="SUPFAM" id="SSF103473">
    <property type="entry name" value="MFS general substrate transporter"/>
    <property type="match status" value="1"/>
</dbReference>
<dbReference type="AlphaFoldDB" id="A0A0V7ZS53"/>
<name>A0A0V7ZS53_9CYAN</name>
<keyword evidence="4 5" id="KW-0472">Membrane</keyword>
<protein>
    <submittedName>
        <fullName evidence="7">MFS transporter</fullName>
    </submittedName>
</protein>
<feature type="domain" description="Major facilitator superfamily (MFS) profile" evidence="6">
    <location>
        <begin position="12"/>
        <end position="391"/>
    </location>
</feature>
<sequence length="393" mass="42636">MKALLSQKLPRNIWFLGFVSLLTDINSKMIQSILPLFLVSVLGTNLVTVGVIEGIAESTASVLKIFSGALSDYWGRRKQLALAGYGLSALVTPLFAIATTPAWVLFARFADRVGKGIRVAPRNALVADVTPPSQRGAAYGLRQSLDTIGAFSGPFIATALLFYSNQNFRLVFWLAMIPGFMAIAILCYGVRETPRTNSEKRNPLQWSTLKRLSKTYWLLVVVALLFNLGNFSDAFLLLRAQQIGVPTSLIPLSFVVMNVTYGLSAYPVGVLSDRIGRKGLLISGFTLFSLVYFGFAAVQTPWQIWVLFGLCGLYLGKTKGLLLALVADMVPEDLRGTAFGLINLITGLALLPASLLAGILWEQIGPQVTFTVSGGFAIAAILVLLISPKHRMS</sequence>
<evidence type="ECO:0000256" key="5">
    <source>
        <dbReference type="SAM" id="Phobius"/>
    </source>
</evidence>
<gene>
    <name evidence="7" type="ORF">BC008_29855</name>
</gene>
<dbReference type="CDD" id="cd17370">
    <property type="entry name" value="MFS_MJ1317_like"/>
    <property type="match status" value="1"/>
</dbReference>
<comment type="caution">
    <text evidence="7">The sequence shown here is derived from an EMBL/GenBank/DDBJ whole genome shotgun (WGS) entry which is preliminary data.</text>
</comment>
<feature type="transmembrane region" description="Helical" evidence="5">
    <location>
        <begin position="145"/>
        <end position="164"/>
    </location>
</feature>
<reference evidence="7 8" key="1">
    <citation type="journal article" date="2015" name="Genome Announc.">
        <title>Draft Genome of the Euendolithic (true boring) Cyanobacterium Mastigocoleus testarum strain BC008.</title>
        <authorList>
            <person name="Guida B.S."/>
            <person name="Garcia-Pichel F."/>
        </authorList>
    </citation>
    <scope>NUCLEOTIDE SEQUENCE [LARGE SCALE GENOMIC DNA]</scope>
    <source>
        <strain evidence="7 8">BC008</strain>
    </source>
</reference>
<feature type="transmembrane region" description="Helical" evidence="5">
    <location>
        <begin position="338"/>
        <end position="361"/>
    </location>
</feature>
<dbReference type="InterPro" id="IPR020846">
    <property type="entry name" value="MFS_dom"/>
</dbReference>
<dbReference type="Pfam" id="PF07690">
    <property type="entry name" value="MFS_1"/>
    <property type="match status" value="1"/>
</dbReference>
<keyword evidence="3 5" id="KW-1133">Transmembrane helix</keyword>
<evidence type="ECO:0000256" key="2">
    <source>
        <dbReference type="ARBA" id="ARBA00022692"/>
    </source>
</evidence>
<dbReference type="RefSeq" id="WP_027846290.1">
    <property type="nucleotide sequence ID" value="NZ_LMTZ01000088.1"/>
</dbReference>
<dbReference type="GO" id="GO:0022857">
    <property type="term" value="F:transmembrane transporter activity"/>
    <property type="evidence" value="ECO:0007669"/>
    <property type="project" value="InterPro"/>
</dbReference>
<dbReference type="InterPro" id="IPR036259">
    <property type="entry name" value="MFS_trans_sf"/>
</dbReference>
<evidence type="ECO:0000313" key="7">
    <source>
        <dbReference type="EMBL" id="KST67401.1"/>
    </source>
</evidence>
<evidence type="ECO:0000259" key="6">
    <source>
        <dbReference type="PROSITE" id="PS50850"/>
    </source>
</evidence>
<feature type="transmembrane region" description="Helical" evidence="5">
    <location>
        <begin position="216"/>
        <end position="237"/>
    </location>
</feature>
<dbReference type="PROSITE" id="PS00216">
    <property type="entry name" value="SUGAR_TRANSPORT_1"/>
    <property type="match status" value="2"/>
</dbReference>
<dbReference type="GO" id="GO:0005886">
    <property type="term" value="C:plasma membrane"/>
    <property type="evidence" value="ECO:0007669"/>
    <property type="project" value="UniProtKB-SubCell"/>
</dbReference>
<dbReference type="Proteomes" id="UP000053372">
    <property type="component" value="Unassembled WGS sequence"/>
</dbReference>
<dbReference type="EMBL" id="LMTZ01000088">
    <property type="protein sequence ID" value="KST67401.1"/>
    <property type="molecule type" value="Genomic_DNA"/>
</dbReference>
<feature type="transmembrane region" description="Helical" evidence="5">
    <location>
        <begin position="304"/>
        <end position="326"/>
    </location>
</feature>
<evidence type="ECO:0000256" key="3">
    <source>
        <dbReference type="ARBA" id="ARBA00022989"/>
    </source>
</evidence>
<evidence type="ECO:0000313" key="8">
    <source>
        <dbReference type="Proteomes" id="UP000053372"/>
    </source>
</evidence>
<dbReference type="InterPro" id="IPR011701">
    <property type="entry name" value="MFS"/>
</dbReference>
<proteinExistence type="predicted"/>
<feature type="transmembrane region" description="Helical" evidence="5">
    <location>
        <begin position="82"/>
        <end position="106"/>
    </location>
</feature>
<dbReference type="PANTHER" id="PTHR23518">
    <property type="entry name" value="C-METHYLTRANSFERASE"/>
    <property type="match status" value="1"/>
</dbReference>
<dbReference type="PROSITE" id="PS50850">
    <property type="entry name" value="MFS"/>
    <property type="match status" value="1"/>
</dbReference>
<dbReference type="OrthoDB" id="9803985at2"/>
<accession>A0A0V7ZS53</accession>
<organism evidence="7 8">
    <name type="scientific">Mastigocoleus testarum BC008</name>
    <dbReference type="NCBI Taxonomy" id="371196"/>
    <lineage>
        <taxon>Bacteria</taxon>
        <taxon>Bacillati</taxon>
        <taxon>Cyanobacteriota</taxon>
        <taxon>Cyanophyceae</taxon>
        <taxon>Nostocales</taxon>
        <taxon>Hapalosiphonaceae</taxon>
        <taxon>Mastigocoleus</taxon>
    </lineage>
</organism>
<evidence type="ECO:0000256" key="4">
    <source>
        <dbReference type="ARBA" id="ARBA00023136"/>
    </source>
</evidence>
<feature type="transmembrane region" description="Helical" evidence="5">
    <location>
        <begin position="280"/>
        <end position="298"/>
    </location>
</feature>
<keyword evidence="8" id="KW-1185">Reference proteome</keyword>
<feature type="transmembrane region" description="Helical" evidence="5">
    <location>
        <begin position="367"/>
        <end position="386"/>
    </location>
</feature>
<dbReference type="InterPro" id="IPR005829">
    <property type="entry name" value="Sugar_transporter_CS"/>
</dbReference>
<feature type="transmembrane region" description="Helical" evidence="5">
    <location>
        <begin position="170"/>
        <end position="190"/>
    </location>
</feature>
<feature type="transmembrane region" description="Helical" evidence="5">
    <location>
        <begin position="249"/>
        <end position="268"/>
    </location>
</feature>
<feature type="transmembrane region" description="Helical" evidence="5">
    <location>
        <begin position="33"/>
        <end position="52"/>
    </location>
</feature>
<dbReference type="Gene3D" id="1.20.1250.20">
    <property type="entry name" value="MFS general substrate transporter like domains"/>
    <property type="match status" value="2"/>
</dbReference>